<dbReference type="EMBL" id="CM007381">
    <property type="protein sequence ID" value="ONK79758.1"/>
    <property type="molecule type" value="Genomic_DNA"/>
</dbReference>
<evidence type="ECO:0000313" key="2">
    <source>
        <dbReference type="EMBL" id="ONK79758.1"/>
    </source>
</evidence>
<feature type="region of interest" description="Disordered" evidence="1">
    <location>
        <begin position="1"/>
        <end position="77"/>
    </location>
</feature>
<dbReference type="AlphaFoldDB" id="A0A5P1FNF4"/>
<sequence>MYSSFGDVPPPGRCSTRTSAPRTSSPGPRSSAPTASGGDGGREPAVRPGPGEEPGDVERDGRGLREAGRREDARGLFEQMPIRTPLLRARWLGFAKAAVRRRAWRRSGDARPRVPPNEAALVSAASACAQLRSSDHGDFVYRYARERRSEMSVFWSR</sequence>
<dbReference type="Proteomes" id="UP000243459">
    <property type="component" value="Chromosome 1"/>
</dbReference>
<proteinExistence type="predicted"/>
<gene>
    <name evidence="2" type="ORF">A4U43_C01F9770</name>
</gene>
<organism evidence="2 3">
    <name type="scientific">Asparagus officinalis</name>
    <name type="common">Garden asparagus</name>
    <dbReference type="NCBI Taxonomy" id="4686"/>
    <lineage>
        <taxon>Eukaryota</taxon>
        <taxon>Viridiplantae</taxon>
        <taxon>Streptophyta</taxon>
        <taxon>Embryophyta</taxon>
        <taxon>Tracheophyta</taxon>
        <taxon>Spermatophyta</taxon>
        <taxon>Magnoliopsida</taxon>
        <taxon>Liliopsida</taxon>
        <taxon>Asparagales</taxon>
        <taxon>Asparagaceae</taxon>
        <taxon>Asparagoideae</taxon>
        <taxon>Asparagus</taxon>
    </lineage>
</organism>
<accession>A0A5P1FNF4</accession>
<reference evidence="3" key="1">
    <citation type="journal article" date="2017" name="Nat. Commun.">
        <title>The asparagus genome sheds light on the origin and evolution of a young Y chromosome.</title>
        <authorList>
            <person name="Harkess A."/>
            <person name="Zhou J."/>
            <person name="Xu C."/>
            <person name="Bowers J.E."/>
            <person name="Van der Hulst R."/>
            <person name="Ayyampalayam S."/>
            <person name="Mercati F."/>
            <person name="Riccardi P."/>
            <person name="McKain M.R."/>
            <person name="Kakrana A."/>
            <person name="Tang H."/>
            <person name="Ray J."/>
            <person name="Groenendijk J."/>
            <person name="Arikit S."/>
            <person name="Mathioni S.M."/>
            <person name="Nakano M."/>
            <person name="Shan H."/>
            <person name="Telgmann-Rauber A."/>
            <person name="Kanno A."/>
            <person name="Yue Z."/>
            <person name="Chen H."/>
            <person name="Li W."/>
            <person name="Chen Y."/>
            <person name="Xu X."/>
            <person name="Zhang Y."/>
            <person name="Luo S."/>
            <person name="Chen H."/>
            <person name="Gao J."/>
            <person name="Mao Z."/>
            <person name="Pires J.C."/>
            <person name="Luo M."/>
            <person name="Kudrna D."/>
            <person name="Wing R.A."/>
            <person name="Meyers B.C."/>
            <person name="Yi K."/>
            <person name="Kong H."/>
            <person name="Lavrijsen P."/>
            <person name="Sunseri F."/>
            <person name="Falavigna A."/>
            <person name="Ye Y."/>
            <person name="Leebens-Mack J.H."/>
            <person name="Chen G."/>
        </authorList>
    </citation>
    <scope>NUCLEOTIDE SEQUENCE [LARGE SCALE GENOMIC DNA]</scope>
    <source>
        <strain evidence="3">cv. DH0086</strain>
    </source>
</reference>
<feature type="compositionally biased region" description="Low complexity" evidence="1">
    <location>
        <begin position="15"/>
        <end position="36"/>
    </location>
</feature>
<feature type="compositionally biased region" description="Basic and acidic residues" evidence="1">
    <location>
        <begin position="56"/>
        <end position="75"/>
    </location>
</feature>
<evidence type="ECO:0000313" key="3">
    <source>
        <dbReference type="Proteomes" id="UP000243459"/>
    </source>
</evidence>
<protein>
    <submittedName>
        <fullName evidence="2">Uncharacterized protein</fullName>
    </submittedName>
</protein>
<dbReference type="Gramene" id="ONK79758">
    <property type="protein sequence ID" value="ONK79758"/>
    <property type="gene ID" value="A4U43_C01F9770"/>
</dbReference>
<keyword evidence="3" id="KW-1185">Reference proteome</keyword>
<evidence type="ECO:0000256" key="1">
    <source>
        <dbReference type="SAM" id="MobiDB-lite"/>
    </source>
</evidence>
<name>A0A5P1FNF4_ASPOF</name>